<dbReference type="SUPFAM" id="SSF53067">
    <property type="entry name" value="Actin-like ATPase domain"/>
    <property type="match status" value="2"/>
</dbReference>
<dbReference type="GO" id="GO:0051082">
    <property type="term" value="F:unfolded protein binding"/>
    <property type="evidence" value="ECO:0007669"/>
    <property type="project" value="InterPro"/>
</dbReference>
<comment type="similarity">
    <text evidence="1 7 8">Belongs to the heat shock protein 70 family.</text>
</comment>
<evidence type="ECO:0000256" key="9">
    <source>
        <dbReference type="SAM" id="MobiDB-lite"/>
    </source>
</evidence>
<dbReference type="PRINTS" id="PR00301">
    <property type="entry name" value="HEATSHOCK70"/>
</dbReference>
<dbReference type="InterPro" id="IPR018181">
    <property type="entry name" value="Heat_shock_70_CS"/>
</dbReference>
<keyword evidence="4 7" id="KW-0067">ATP-binding</keyword>
<dbReference type="EMBL" id="AMFJ01036149">
    <property type="protein sequence ID" value="EKD24970.1"/>
    <property type="molecule type" value="Genomic_DNA"/>
</dbReference>
<dbReference type="InterPro" id="IPR029048">
    <property type="entry name" value="HSP70_C_sf"/>
</dbReference>
<dbReference type="HAMAP" id="MF_00332">
    <property type="entry name" value="DnaK"/>
    <property type="match status" value="1"/>
</dbReference>
<dbReference type="GO" id="GO:0140662">
    <property type="term" value="F:ATP-dependent protein folding chaperone"/>
    <property type="evidence" value="ECO:0007669"/>
    <property type="project" value="InterPro"/>
</dbReference>
<dbReference type="AlphaFoldDB" id="K1X4C0"/>
<keyword evidence="3 7" id="KW-0547">Nucleotide-binding</keyword>
<sequence length="632" mass="69542">MAKIIGIDLGTTNSCVSYMLGDKSEVIANAEGKRTTPSVVYIKGDELLVGDLAKRKAILEPKNVIYEVKRFIGRKYSEVIGKENLPYEIKESKDGGVLIVIDKKEYKPEQISAFILGKLKEDAEKFLGTPITEAVITTPAYFNDSQRNATKASGEIAGLKVARIINEPTAASLAYGEGKNKDEKIAVFDLGGGTFDVTILEIGAEGTFQVLSTSGDTHLGGADFDHVIINYLVDAFKKKEGIDLTKNAMAMQRVKNEAEAAKHQLSQTERVDISIPFIMTGEDGLPRNMEESLTRAQFENMCKDLFERCKKPCLSALEDSKLKKSEINQVILVWGSTRMPAVLKLVKDIFGIEPKATVNPDESVSQGAAIQAGIIQGDVKDILLLDVTPLSLSVEVEGGIAHVMIARNTTIPAKKENTFTTAADNQTAVTVHVTQGERQFARDNKDLWMFNLEGIPMMRRGQPQIEVTFDIDANGILNVTAKEKSTGKEQSVKIQGSTNISDEDITKAKAEAEQFAEDDRKRKEIVESKNRLEALVYQMETMMSEQKDKIPAEDKEKVNKLIADAKSIKEKEGVTKEEIDTEIERVQKEFAELYNKYQAAPSQPAPNPNDELEKAPEGGSTVEGEVIDADAK</sequence>
<comment type="induction">
    <text evidence="7">By stress conditions e.g. heat shock.</text>
</comment>
<dbReference type="PROSITE" id="PS00329">
    <property type="entry name" value="HSP70_2"/>
    <property type="match status" value="1"/>
</dbReference>
<dbReference type="Gene3D" id="2.60.34.10">
    <property type="entry name" value="Substrate Binding Domain Of DNAk, Chain A, domain 1"/>
    <property type="match status" value="1"/>
</dbReference>
<dbReference type="SUPFAM" id="SSF100934">
    <property type="entry name" value="Heat shock protein 70kD (HSP70), C-terminal subdomain"/>
    <property type="match status" value="1"/>
</dbReference>
<comment type="caution">
    <text evidence="10">The sequence shown here is derived from an EMBL/GenBank/DDBJ whole genome shotgun (WGS) entry which is preliminary data.</text>
</comment>
<dbReference type="Pfam" id="PF00012">
    <property type="entry name" value="HSP70"/>
    <property type="match status" value="1"/>
</dbReference>
<dbReference type="FunFam" id="2.60.34.10:FF:000014">
    <property type="entry name" value="Chaperone protein DnaK HSP70"/>
    <property type="match status" value="1"/>
</dbReference>
<accession>K1X4C0</accession>
<dbReference type="InterPro" id="IPR012725">
    <property type="entry name" value="Chaperone_DnaK"/>
</dbReference>
<comment type="function">
    <text evidence="7">Acts as a chaperone.</text>
</comment>
<evidence type="ECO:0000313" key="10">
    <source>
        <dbReference type="EMBL" id="EKD24970.1"/>
    </source>
</evidence>
<dbReference type="Gene3D" id="1.20.1270.10">
    <property type="match status" value="1"/>
</dbReference>
<dbReference type="InterPro" id="IPR043129">
    <property type="entry name" value="ATPase_NBD"/>
</dbReference>
<evidence type="ECO:0000256" key="8">
    <source>
        <dbReference type="RuleBase" id="RU003322"/>
    </source>
</evidence>
<evidence type="ECO:0000256" key="1">
    <source>
        <dbReference type="ARBA" id="ARBA00007381"/>
    </source>
</evidence>
<keyword evidence="5 7" id="KW-0346">Stress response</keyword>
<evidence type="ECO:0000256" key="2">
    <source>
        <dbReference type="ARBA" id="ARBA00022553"/>
    </source>
</evidence>
<evidence type="ECO:0000256" key="3">
    <source>
        <dbReference type="ARBA" id="ARBA00022741"/>
    </source>
</evidence>
<reference evidence="10" key="1">
    <citation type="journal article" date="2012" name="Science">
        <title>Fermentation, hydrogen, and sulfur metabolism in multiple uncultivated bacterial phyla.</title>
        <authorList>
            <person name="Wrighton K.C."/>
            <person name="Thomas B.C."/>
            <person name="Sharon I."/>
            <person name="Miller C.S."/>
            <person name="Castelle C.J."/>
            <person name="VerBerkmoes N.C."/>
            <person name="Wilkins M.J."/>
            <person name="Hettich R.L."/>
            <person name="Lipton M.S."/>
            <person name="Williams K.H."/>
            <person name="Long P.E."/>
            <person name="Banfield J.F."/>
        </authorList>
    </citation>
    <scope>NUCLEOTIDE SEQUENCE [LARGE SCALE GENOMIC DNA]</scope>
</reference>
<name>K1X4C0_9BACT</name>
<protein>
    <recommendedName>
        <fullName evidence="7">Chaperone protein DnaK</fullName>
    </recommendedName>
    <alternativeName>
        <fullName evidence="7">HSP70</fullName>
    </alternativeName>
    <alternativeName>
        <fullName evidence="7">Heat shock 70 kDa protein</fullName>
    </alternativeName>
    <alternativeName>
        <fullName evidence="7">Heat shock protein 70</fullName>
    </alternativeName>
</protein>
<feature type="modified residue" description="Phosphothreonine; by autocatalysis" evidence="7">
    <location>
        <position position="194"/>
    </location>
</feature>
<dbReference type="FunFam" id="3.30.420.40:FF:000004">
    <property type="entry name" value="Molecular chaperone DnaK"/>
    <property type="match status" value="1"/>
</dbReference>
<evidence type="ECO:0000256" key="5">
    <source>
        <dbReference type="ARBA" id="ARBA00023016"/>
    </source>
</evidence>
<evidence type="ECO:0000256" key="4">
    <source>
        <dbReference type="ARBA" id="ARBA00022840"/>
    </source>
</evidence>
<dbReference type="SUPFAM" id="SSF100920">
    <property type="entry name" value="Heat shock protein 70kD (HSP70), peptide-binding domain"/>
    <property type="match status" value="1"/>
</dbReference>
<dbReference type="NCBIfam" id="TIGR02350">
    <property type="entry name" value="prok_dnaK"/>
    <property type="match status" value="1"/>
</dbReference>
<dbReference type="InterPro" id="IPR013126">
    <property type="entry name" value="Hsp_70_fam"/>
</dbReference>
<organism evidence="10">
    <name type="scientific">uncultured bacterium</name>
    <name type="common">gcode 4</name>
    <dbReference type="NCBI Taxonomy" id="1234023"/>
    <lineage>
        <taxon>Bacteria</taxon>
        <taxon>environmental samples</taxon>
    </lineage>
</organism>
<dbReference type="Gene3D" id="3.30.420.40">
    <property type="match status" value="2"/>
</dbReference>
<evidence type="ECO:0000256" key="6">
    <source>
        <dbReference type="ARBA" id="ARBA00023186"/>
    </source>
</evidence>
<dbReference type="CDD" id="cd10234">
    <property type="entry name" value="ASKHA_NBD_HSP70_DnaK-like"/>
    <property type="match status" value="1"/>
</dbReference>
<dbReference type="PANTHER" id="PTHR19375">
    <property type="entry name" value="HEAT SHOCK PROTEIN 70KDA"/>
    <property type="match status" value="1"/>
</dbReference>
<dbReference type="InterPro" id="IPR029047">
    <property type="entry name" value="HSP70_peptide-bd_sf"/>
</dbReference>
<proteinExistence type="evidence at transcript level"/>
<dbReference type="PROSITE" id="PS00297">
    <property type="entry name" value="HSP70_1"/>
    <property type="match status" value="1"/>
</dbReference>
<keyword evidence="2 7" id="KW-0597">Phosphoprotein</keyword>
<evidence type="ECO:0000256" key="7">
    <source>
        <dbReference type="HAMAP-Rule" id="MF_00332"/>
    </source>
</evidence>
<keyword evidence="6 7" id="KW-0143">Chaperone</keyword>
<dbReference type="NCBIfam" id="NF001413">
    <property type="entry name" value="PRK00290.1"/>
    <property type="match status" value="1"/>
</dbReference>
<gene>
    <name evidence="7" type="primary">dnaK</name>
    <name evidence="10" type="ORF">ACD_80C00142G0012</name>
</gene>
<feature type="region of interest" description="Disordered" evidence="9">
    <location>
        <begin position="595"/>
        <end position="632"/>
    </location>
</feature>
<dbReference type="Gene3D" id="3.90.640.10">
    <property type="entry name" value="Actin, Chain A, domain 4"/>
    <property type="match status" value="1"/>
</dbReference>
<dbReference type="GO" id="GO:0005524">
    <property type="term" value="F:ATP binding"/>
    <property type="evidence" value="ECO:0007669"/>
    <property type="project" value="UniProtKB-UniRule"/>
</dbReference>
<dbReference type="FunFam" id="3.90.640.10:FF:000003">
    <property type="entry name" value="Molecular chaperone DnaK"/>
    <property type="match status" value="1"/>
</dbReference>